<protein>
    <submittedName>
        <fullName evidence="1">Uncharacterized protein</fullName>
    </submittedName>
</protein>
<comment type="caution">
    <text evidence="1">The sequence shown here is derived from an EMBL/GenBank/DDBJ whole genome shotgun (WGS) entry which is preliminary data.</text>
</comment>
<accession>A0ABD2J2V0</accession>
<keyword evidence="2" id="KW-1185">Reference proteome</keyword>
<dbReference type="AlphaFoldDB" id="A0ABD2J2V0"/>
<organism evidence="1 2">
    <name type="scientific">Heterodera schachtii</name>
    <name type="common">Sugarbeet cyst nematode worm</name>
    <name type="synonym">Tylenchus schachtii</name>
    <dbReference type="NCBI Taxonomy" id="97005"/>
    <lineage>
        <taxon>Eukaryota</taxon>
        <taxon>Metazoa</taxon>
        <taxon>Ecdysozoa</taxon>
        <taxon>Nematoda</taxon>
        <taxon>Chromadorea</taxon>
        <taxon>Rhabditida</taxon>
        <taxon>Tylenchina</taxon>
        <taxon>Tylenchomorpha</taxon>
        <taxon>Tylenchoidea</taxon>
        <taxon>Heteroderidae</taxon>
        <taxon>Heteroderinae</taxon>
        <taxon>Heterodera</taxon>
    </lineage>
</organism>
<reference evidence="1 2" key="1">
    <citation type="submission" date="2024-10" db="EMBL/GenBank/DDBJ databases">
        <authorList>
            <person name="Kim D."/>
        </authorList>
    </citation>
    <scope>NUCLEOTIDE SEQUENCE [LARGE SCALE GENOMIC DNA]</scope>
    <source>
        <strain evidence="1">Taebaek</strain>
    </source>
</reference>
<dbReference type="Proteomes" id="UP001620645">
    <property type="component" value="Unassembled WGS sequence"/>
</dbReference>
<name>A0ABD2J2V0_HETSC</name>
<evidence type="ECO:0000313" key="1">
    <source>
        <dbReference type="EMBL" id="KAL3086308.1"/>
    </source>
</evidence>
<gene>
    <name evidence="1" type="ORF">niasHS_008022</name>
</gene>
<dbReference type="EMBL" id="JBICCN010000210">
    <property type="protein sequence ID" value="KAL3086308.1"/>
    <property type="molecule type" value="Genomic_DNA"/>
</dbReference>
<proteinExistence type="predicted"/>
<sequence>MTERTWLTSTNNNVEKQMTKSRNCRRSSMRPSIKEGRNETESVSRIAFKGAGGERAEAERPTYFHIFRGEVQLATETVARADYEPKGRGDRFPDKKHVEAGESVLTLTRVGLDTHSPLFDLDFDPIQHHADTIHRTEFVARKSSVSSLLSDEFYLGVNYTPRFGAAFNANVVRNFIGIFGTTRASSGRLSNVLVILAPWMLRFGEHQFPFLLQTQAMAALGHAHGDPNVQQA</sequence>
<evidence type="ECO:0000313" key="2">
    <source>
        <dbReference type="Proteomes" id="UP001620645"/>
    </source>
</evidence>